<keyword evidence="5" id="KW-0804">Transcription</keyword>
<evidence type="ECO:0000256" key="4">
    <source>
        <dbReference type="ARBA" id="ARBA00023125"/>
    </source>
</evidence>
<dbReference type="Gene3D" id="3.40.640.10">
    <property type="entry name" value="Type I PLP-dependent aspartate aminotransferase-like (Major domain)"/>
    <property type="match status" value="1"/>
</dbReference>
<evidence type="ECO:0000313" key="7">
    <source>
        <dbReference type="EMBL" id="AOO89519.1"/>
    </source>
</evidence>
<dbReference type="InterPro" id="IPR004839">
    <property type="entry name" value="Aminotransferase_I/II_large"/>
</dbReference>
<proteinExistence type="inferred from homology"/>
<dbReference type="CDD" id="cd07377">
    <property type="entry name" value="WHTH_GntR"/>
    <property type="match status" value="1"/>
</dbReference>
<dbReference type="InterPro" id="IPR015421">
    <property type="entry name" value="PyrdxlP-dep_Trfase_major"/>
</dbReference>
<evidence type="ECO:0000259" key="6">
    <source>
        <dbReference type="PROSITE" id="PS50949"/>
    </source>
</evidence>
<dbReference type="GO" id="GO:0003700">
    <property type="term" value="F:DNA-binding transcription factor activity"/>
    <property type="evidence" value="ECO:0007669"/>
    <property type="project" value="InterPro"/>
</dbReference>
<evidence type="ECO:0000256" key="5">
    <source>
        <dbReference type="ARBA" id="ARBA00023163"/>
    </source>
</evidence>
<protein>
    <submittedName>
        <fullName evidence="7">GntR family transcriptional regulator</fullName>
    </submittedName>
</protein>
<dbReference type="AlphaFoldDB" id="A0A1C9HS17"/>
<dbReference type="GO" id="GO:0003677">
    <property type="term" value="F:DNA binding"/>
    <property type="evidence" value="ECO:0007669"/>
    <property type="project" value="UniProtKB-KW"/>
</dbReference>
<dbReference type="EMBL" id="KX487155">
    <property type="protein sequence ID" value="AOO89519.1"/>
    <property type="molecule type" value="Genomic_DNA"/>
</dbReference>
<dbReference type="InterPro" id="IPR015424">
    <property type="entry name" value="PyrdxlP-dep_Trfase"/>
</dbReference>
<dbReference type="PROSITE" id="PS50949">
    <property type="entry name" value="HTH_GNTR"/>
    <property type="match status" value="1"/>
</dbReference>
<feature type="domain" description="HTH gntR-type" evidence="6">
    <location>
        <begin position="34"/>
        <end position="102"/>
    </location>
</feature>
<evidence type="ECO:0000256" key="1">
    <source>
        <dbReference type="ARBA" id="ARBA00005384"/>
    </source>
</evidence>
<dbReference type="InterPro" id="IPR036390">
    <property type="entry name" value="WH_DNA-bd_sf"/>
</dbReference>
<dbReference type="CDD" id="cd00609">
    <property type="entry name" value="AAT_like"/>
    <property type="match status" value="1"/>
</dbReference>
<sequence>MPLELTHTLDRYNVPIYTIVTMTNWLPDISRGSGPVYLRLADSIESAISSGALPAGSKLPPQRNLAYDIGVTIGTIGRAYALVHERGLVAGEVGRGTYVLNRSETAPGEQIDPLTVSLGGTRVQDAPANKIRFDTTAAPDLGQGKIIAGILAEIGEQHLSEISSYSRSFPRNWFEAGRLWLARSGWTPEVDNIVPTLGAHAAAISVIAAVSAPGDKIVFEDLTYTQVSRSARLLGRRTLTVDSDELGVIPEDFERLCQQQHPKIAFLMPTVHNPTLAIMPYERRADIAAIARKHSVWLIEDDLYGGMADDDTPLLASIAPDRTFLVNGLSKSVAAGVRGGWVACPPHFAQRIKVTHRMITGGLPFILAETCARLVESGMAHEIRKASVEELSRRVRLAREQLQGFDFESHVHAPFLWLKLPEPWMSGTFKNAAFRDGVLVDDEDEFKSARGERPYHRVRIGFSSPKTGQELISGLMILRRLLENGGSAYDGEI</sequence>
<dbReference type="SMART" id="SM00345">
    <property type="entry name" value="HTH_GNTR"/>
    <property type="match status" value="1"/>
</dbReference>
<dbReference type="Pfam" id="PF00155">
    <property type="entry name" value="Aminotran_1_2"/>
    <property type="match status" value="1"/>
</dbReference>
<dbReference type="GO" id="GO:0030170">
    <property type="term" value="F:pyridoxal phosphate binding"/>
    <property type="evidence" value="ECO:0007669"/>
    <property type="project" value="InterPro"/>
</dbReference>
<organism evidence="7">
    <name type="scientific">Rhizobium leguminosarum bv. trifolii</name>
    <dbReference type="NCBI Taxonomy" id="386"/>
    <lineage>
        <taxon>Bacteria</taxon>
        <taxon>Pseudomonadati</taxon>
        <taxon>Pseudomonadota</taxon>
        <taxon>Alphaproteobacteria</taxon>
        <taxon>Hyphomicrobiales</taxon>
        <taxon>Rhizobiaceae</taxon>
        <taxon>Rhizobium/Agrobacterium group</taxon>
        <taxon>Rhizobium</taxon>
    </lineage>
</organism>
<dbReference type="Gene3D" id="3.90.1150.10">
    <property type="entry name" value="Aspartate Aminotransferase, domain 1"/>
    <property type="match status" value="1"/>
</dbReference>
<dbReference type="Gene3D" id="1.10.10.10">
    <property type="entry name" value="Winged helix-like DNA-binding domain superfamily/Winged helix DNA-binding domain"/>
    <property type="match status" value="1"/>
</dbReference>
<dbReference type="InterPro" id="IPR015422">
    <property type="entry name" value="PyrdxlP-dep_Trfase_small"/>
</dbReference>
<dbReference type="SUPFAM" id="SSF46785">
    <property type="entry name" value="Winged helix' DNA-binding domain"/>
    <property type="match status" value="1"/>
</dbReference>
<accession>A0A1C9HS17</accession>
<dbReference type="Pfam" id="PF00392">
    <property type="entry name" value="GntR"/>
    <property type="match status" value="1"/>
</dbReference>
<keyword evidence="3" id="KW-0805">Transcription regulation</keyword>
<evidence type="ECO:0000256" key="2">
    <source>
        <dbReference type="ARBA" id="ARBA00022898"/>
    </source>
</evidence>
<reference evidence="7" key="2">
    <citation type="journal article" date="2016" name="Front. Microbiol.">
        <title>The Regulatory Protein RosR Affects Rhizobium leguminosarum bv. trifolii Protein Profiles, Cell Surface Properties, and Symbiosis with Clover.</title>
        <authorList>
            <person name="Rachwal K."/>
            <person name="Boguszewska A."/>
            <person name="Kopcinska J."/>
            <person name="Karas M."/>
            <person name="Tchorzewski M."/>
            <person name="Janczarek M."/>
        </authorList>
    </citation>
    <scope>NUCLEOTIDE SEQUENCE</scope>
    <source>
        <strain evidence="7">Rt24.2</strain>
    </source>
</reference>
<keyword evidence="2" id="KW-0663">Pyridoxal phosphate</keyword>
<dbReference type="SUPFAM" id="SSF53383">
    <property type="entry name" value="PLP-dependent transferases"/>
    <property type="match status" value="1"/>
</dbReference>
<keyword evidence="4" id="KW-0238">DNA-binding</keyword>
<dbReference type="InterPro" id="IPR000524">
    <property type="entry name" value="Tscrpt_reg_HTH_GntR"/>
</dbReference>
<dbReference type="PANTHER" id="PTHR46577:SF1">
    <property type="entry name" value="HTH-TYPE TRANSCRIPTIONAL REGULATORY PROTEIN GABR"/>
    <property type="match status" value="1"/>
</dbReference>
<dbReference type="InterPro" id="IPR036388">
    <property type="entry name" value="WH-like_DNA-bd_sf"/>
</dbReference>
<name>A0A1C9HS17_RHILT</name>
<evidence type="ECO:0000256" key="3">
    <source>
        <dbReference type="ARBA" id="ARBA00023015"/>
    </source>
</evidence>
<reference evidence="7" key="1">
    <citation type="journal article" date="2015" name="BMC Genomics">
        <title>Transcriptome profiling of a Rhizobium leguminosarum bv. trifolii rosR mutant reveals the role of the transcriptional regulator RosR in motility, synthesis of cell-surface components, and other cellular processes.</title>
        <authorList>
            <person name="Rachwal K."/>
            <person name="Matczynska E."/>
            <person name="Janczarek M."/>
        </authorList>
    </citation>
    <scope>NUCLEOTIDE SEQUENCE</scope>
    <source>
        <strain evidence="7">Rt24.2</strain>
    </source>
</reference>
<comment type="similarity">
    <text evidence="1">In the C-terminal section; belongs to the class-I pyridoxal-phosphate-dependent aminotransferase family.</text>
</comment>
<dbReference type="InterPro" id="IPR051446">
    <property type="entry name" value="HTH_trans_reg/aminotransferase"/>
</dbReference>
<dbReference type="PANTHER" id="PTHR46577">
    <property type="entry name" value="HTH-TYPE TRANSCRIPTIONAL REGULATORY PROTEIN GABR"/>
    <property type="match status" value="1"/>
</dbReference>